<dbReference type="InterPro" id="IPR013783">
    <property type="entry name" value="Ig-like_fold"/>
</dbReference>
<dbReference type="Pfam" id="PF07686">
    <property type="entry name" value="V-set"/>
    <property type="match status" value="1"/>
</dbReference>
<keyword evidence="3 5" id="KW-0472">Membrane</keyword>
<feature type="signal peptide" evidence="6">
    <location>
        <begin position="1"/>
        <end position="26"/>
    </location>
</feature>
<evidence type="ECO:0000313" key="9">
    <source>
        <dbReference type="Proteomes" id="UP001369086"/>
    </source>
</evidence>
<keyword evidence="5" id="KW-1133">Transmembrane helix</keyword>
<dbReference type="EMBL" id="JAHFZB010000009">
    <property type="protein sequence ID" value="KAK6485981.1"/>
    <property type="molecule type" value="Genomic_DNA"/>
</dbReference>
<feature type="transmembrane region" description="Helical" evidence="5">
    <location>
        <begin position="141"/>
        <end position="165"/>
    </location>
</feature>
<dbReference type="PANTHER" id="PTHR12080">
    <property type="entry name" value="SIGNALING LYMPHOCYTIC ACTIVATION MOLECULE"/>
    <property type="match status" value="1"/>
</dbReference>
<keyword evidence="9" id="KW-1185">Reference proteome</keyword>
<dbReference type="InterPro" id="IPR015631">
    <property type="entry name" value="CD2/SLAM_rcpt"/>
</dbReference>
<dbReference type="SUPFAM" id="SSF48726">
    <property type="entry name" value="Immunoglobulin"/>
    <property type="match status" value="1"/>
</dbReference>
<dbReference type="PANTHER" id="PTHR12080:SF93">
    <property type="entry name" value="V-SET AND TRANSMEMBRANE DOMAIN-CONTAINING PROTEIN 5"/>
    <property type="match status" value="1"/>
</dbReference>
<protein>
    <submittedName>
        <fullName evidence="8">V-set and transmembrane domain-containing protein 5</fullName>
    </submittedName>
</protein>
<keyword evidence="5 8" id="KW-0812">Transmembrane</keyword>
<dbReference type="Gene3D" id="2.60.40.10">
    <property type="entry name" value="Immunoglobulins"/>
    <property type="match status" value="1"/>
</dbReference>
<keyword evidence="2 6" id="KW-0732">Signal</keyword>
<accession>A0ABR0ZMH4</accession>
<keyword evidence="4" id="KW-0325">Glycoprotein</keyword>
<dbReference type="Proteomes" id="UP001369086">
    <property type="component" value="Unassembled WGS sequence"/>
</dbReference>
<comment type="subcellular location">
    <subcellularLocation>
        <location evidence="1">Membrane</location>
    </subcellularLocation>
</comment>
<proteinExistence type="predicted"/>
<feature type="domain" description="Immunoglobulin V-set" evidence="7">
    <location>
        <begin position="36"/>
        <end position="122"/>
    </location>
</feature>
<organism evidence="8 9">
    <name type="scientific">Huso huso</name>
    <name type="common">Beluga</name>
    <name type="synonym">Acipenser huso</name>
    <dbReference type="NCBI Taxonomy" id="61971"/>
    <lineage>
        <taxon>Eukaryota</taxon>
        <taxon>Metazoa</taxon>
        <taxon>Chordata</taxon>
        <taxon>Craniata</taxon>
        <taxon>Vertebrata</taxon>
        <taxon>Euteleostomi</taxon>
        <taxon>Actinopterygii</taxon>
        <taxon>Chondrostei</taxon>
        <taxon>Acipenseriformes</taxon>
        <taxon>Acipenseridae</taxon>
        <taxon>Huso</taxon>
    </lineage>
</organism>
<evidence type="ECO:0000256" key="4">
    <source>
        <dbReference type="ARBA" id="ARBA00023180"/>
    </source>
</evidence>
<dbReference type="InterPro" id="IPR036179">
    <property type="entry name" value="Ig-like_dom_sf"/>
</dbReference>
<evidence type="ECO:0000256" key="5">
    <source>
        <dbReference type="SAM" id="Phobius"/>
    </source>
</evidence>
<name>A0ABR0ZMH4_HUSHU</name>
<reference evidence="8 9" key="1">
    <citation type="submission" date="2021-05" db="EMBL/GenBank/DDBJ databases">
        <authorList>
            <person name="Zahm M."/>
            <person name="Klopp C."/>
            <person name="Cabau C."/>
            <person name="Kuhl H."/>
            <person name="Suciu R."/>
            <person name="Ciorpac M."/>
            <person name="Holostenco D."/>
            <person name="Gessner J."/>
            <person name="Wuertz S."/>
            <person name="Hohne C."/>
            <person name="Stock M."/>
            <person name="Gislard M."/>
            <person name="Lluch J."/>
            <person name="Milhes M."/>
            <person name="Lampietro C."/>
            <person name="Lopez Roques C."/>
            <person name="Donnadieu C."/>
            <person name="Du K."/>
            <person name="Schartl M."/>
            <person name="Guiguen Y."/>
        </authorList>
    </citation>
    <scope>NUCLEOTIDE SEQUENCE [LARGE SCALE GENOMIC DNA]</scope>
    <source>
        <strain evidence="8">Hh-F2</strain>
        <tissue evidence="8">Blood</tissue>
    </source>
</reference>
<dbReference type="InterPro" id="IPR013106">
    <property type="entry name" value="Ig_V-set"/>
</dbReference>
<evidence type="ECO:0000313" key="8">
    <source>
        <dbReference type="EMBL" id="KAK6485981.1"/>
    </source>
</evidence>
<evidence type="ECO:0000259" key="7">
    <source>
        <dbReference type="Pfam" id="PF07686"/>
    </source>
</evidence>
<evidence type="ECO:0000256" key="2">
    <source>
        <dbReference type="ARBA" id="ARBA00022729"/>
    </source>
</evidence>
<evidence type="ECO:0000256" key="1">
    <source>
        <dbReference type="ARBA" id="ARBA00004370"/>
    </source>
</evidence>
<comment type="caution">
    <text evidence="8">The sequence shown here is derived from an EMBL/GenBank/DDBJ whole genome shotgun (WGS) entry which is preliminary data.</text>
</comment>
<feature type="chain" id="PRO_5046698264" evidence="6">
    <location>
        <begin position="27"/>
        <end position="193"/>
    </location>
</feature>
<gene>
    <name evidence="8" type="ORF">HHUSO_G11906</name>
</gene>
<evidence type="ECO:0000256" key="6">
    <source>
        <dbReference type="SAM" id="SignalP"/>
    </source>
</evidence>
<sequence length="193" mass="22226">MSKWEKDTCVPVLLFILFIVDYSLQAQGVAITIPNQVINATVEESALLSVEYLCQGTPTIQWSVLSIWKIQNIVVWEPKKQPNISESYKDRLCTYSNGSIQILNLRENDSGYYVVTVTDHFGTSKDAAIFLKVDVHIYEDLHFVAVILTVLLAISGFPMFLIWLLEKCVQMIKRKRWKQKIRKEAEEIELQSL</sequence>
<evidence type="ECO:0000256" key="3">
    <source>
        <dbReference type="ARBA" id="ARBA00023136"/>
    </source>
</evidence>